<comment type="caution">
    <text evidence="7">The sequence shown here is derived from an EMBL/GenBank/DDBJ whole genome shotgun (WGS) entry which is preliminary data.</text>
</comment>
<evidence type="ECO:0000313" key="7">
    <source>
        <dbReference type="EMBL" id="KPN31818.1"/>
    </source>
</evidence>
<evidence type="ECO:0000256" key="3">
    <source>
        <dbReference type="ARBA" id="ARBA00022989"/>
    </source>
</evidence>
<feature type="transmembrane region" description="Helical" evidence="5">
    <location>
        <begin position="44"/>
        <end position="64"/>
    </location>
</feature>
<dbReference type="OrthoDB" id="313310at2157"/>
<proteinExistence type="predicted"/>
<keyword evidence="2 5" id="KW-0812">Transmembrane</keyword>
<comment type="subcellular location">
    <subcellularLocation>
        <location evidence="1">Membrane</location>
        <topology evidence="1">Multi-pass membrane protein</topology>
    </subcellularLocation>
</comment>
<feature type="transmembrane region" description="Helical" evidence="5">
    <location>
        <begin position="176"/>
        <end position="198"/>
    </location>
</feature>
<dbReference type="AlphaFoldDB" id="A0A0P7GRB3"/>
<dbReference type="Proteomes" id="UP000050535">
    <property type="component" value="Unassembled WGS sequence"/>
</dbReference>
<dbReference type="RefSeq" id="WP_054584280.1">
    <property type="nucleotide sequence ID" value="NZ_LGUC01000001.1"/>
</dbReference>
<accession>A0A0P7GRB3</accession>
<sequence length="200" mass="20661">MTQWVADPEGGRDRGPRALARAWAEVLVRPKRFFRNGIAPADQAPGLVFGVLVALAAVGGRLATGDLPTFESVDVTPTFVPESPLLQAVLVLLIVGLFLAPATFHFSAAIETIGLTLVAPDRGGVSETVQVIAYATAPCLLTAVPSPTLRVVCCLYGTALLVVGTSVRHRTSIPRAAVAAALPAVLVFGYGYGGFAAAGL</sequence>
<organism evidence="7 8">
    <name type="scientific">Halolamina pelagica</name>
    <dbReference type="NCBI Taxonomy" id="699431"/>
    <lineage>
        <taxon>Archaea</taxon>
        <taxon>Methanobacteriati</taxon>
        <taxon>Methanobacteriota</taxon>
        <taxon>Stenosarchaea group</taxon>
        <taxon>Halobacteria</taxon>
        <taxon>Halobacteriales</taxon>
        <taxon>Haloferacaceae</taxon>
    </lineage>
</organism>
<evidence type="ECO:0000256" key="2">
    <source>
        <dbReference type="ARBA" id="ARBA00022692"/>
    </source>
</evidence>
<evidence type="ECO:0000313" key="8">
    <source>
        <dbReference type="Proteomes" id="UP000050535"/>
    </source>
</evidence>
<dbReference type="PATRIC" id="fig|699431.3.peg.2636"/>
<feature type="transmembrane region" description="Helical" evidence="5">
    <location>
        <begin position="84"/>
        <end position="104"/>
    </location>
</feature>
<gene>
    <name evidence="7" type="ORF">SY89_02571</name>
</gene>
<keyword evidence="3 5" id="KW-1133">Transmembrane helix</keyword>
<dbReference type="STRING" id="699431.SY89_02571"/>
<reference evidence="8" key="1">
    <citation type="submission" date="2013-11" db="EMBL/GenBank/DDBJ databases">
        <authorList>
            <person name="Hoang H.T."/>
            <person name="Killian M.L."/>
            <person name="Madson D.M."/>
            <person name="Arruda P.H.E."/>
            <person name="Sun D."/>
            <person name="Schwartz K.J."/>
            <person name="Yoon K."/>
        </authorList>
    </citation>
    <scope>NUCLEOTIDE SEQUENCE [LARGE SCALE GENOMIC DNA]</scope>
    <source>
        <strain evidence="8">CDK2</strain>
    </source>
</reference>
<feature type="domain" description="Yip1" evidence="6">
    <location>
        <begin position="25"/>
        <end position="189"/>
    </location>
</feature>
<dbReference type="GO" id="GO:0016020">
    <property type="term" value="C:membrane"/>
    <property type="evidence" value="ECO:0007669"/>
    <property type="project" value="UniProtKB-SubCell"/>
</dbReference>
<keyword evidence="8" id="KW-1185">Reference proteome</keyword>
<evidence type="ECO:0000256" key="1">
    <source>
        <dbReference type="ARBA" id="ARBA00004141"/>
    </source>
</evidence>
<dbReference type="EMBL" id="LGUC01000001">
    <property type="protein sequence ID" value="KPN31818.1"/>
    <property type="molecule type" value="Genomic_DNA"/>
</dbReference>
<evidence type="ECO:0000259" key="6">
    <source>
        <dbReference type="Pfam" id="PF04893"/>
    </source>
</evidence>
<evidence type="ECO:0000256" key="5">
    <source>
        <dbReference type="SAM" id="Phobius"/>
    </source>
</evidence>
<evidence type="ECO:0000256" key="4">
    <source>
        <dbReference type="ARBA" id="ARBA00023136"/>
    </source>
</evidence>
<dbReference type="Pfam" id="PF04893">
    <property type="entry name" value="Yip1"/>
    <property type="match status" value="1"/>
</dbReference>
<name>A0A0P7GRB3_9EURY</name>
<dbReference type="InterPro" id="IPR006977">
    <property type="entry name" value="Yip1_dom"/>
</dbReference>
<protein>
    <submittedName>
        <fullName evidence="7">Yip1 domain protein</fullName>
    </submittedName>
</protein>
<keyword evidence="4 5" id="KW-0472">Membrane</keyword>